<evidence type="ECO:0000313" key="7">
    <source>
        <dbReference type="EMBL" id="KAH6601511.1"/>
    </source>
</evidence>
<dbReference type="Pfam" id="PF05653">
    <property type="entry name" value="Mg_trans_NIPA"/>
    <property type="match status" value="1"/>
</dbReference>
<sequence>MAAYIGVTVAILGNICISVALNIQKHVHNNLAENAAAAAAATVTAVTTVTTIACSDEARQPLLDNSSSQNIIMCVSDHNDDDFCYSNAAEQHDEQTEWNGNRLAAMNSEAASESRADLTSIRAINRYRSFDDQETSSHDDHGDWLASRSRSQVYLTSELAPSASITDTVSATSIADPLLHSIPHWATASTTPVRSLPGQHHTGFPHNDAPVVMPHGVYHTASRDCHLQPTTERALDDSNLHIPHHKPYAGDTGVVPETAYLRERLWWIGMGIMLLGELGNFSAYGFAPAVLVAPLGTVALISNALIAPIFLGETLRSRDIFGILFAMLGTGIILAVSSQTSEPPLSADDIVAALTQPQFFIYFIVTSSLAGVMLVISYAPQGRKYILVDLLIVALFGGYTVLATKALSSLLKLSFLTLFGHWVTYLMLFVLVSTAVLQVQHLNRALSAFDSVEVIPTNFVLFTTSSIVGSSILYNDLQRTNSLALLGVVCMFFGVVLITGRRNSNRDKDSALLDDNGVDIQNESPRLASRHYHLPYYPIDLDLHNEADVYSEEANATASGYSAGALSGVNGVYLPRQASTPIQITHSPPLPTSVSSPALLGSAHISYPHTHTAPSHFTPKNATTSHLTWQSTQVSSLRGQPYPQLASLNTVYATMAGARLYSHSNGSPTGSIQSSLCSGASGHSKHGSGEYGQRRGAARLGRQMQRGGSSQGAQNTRYSKQSLAESLPTRMADATLKHISTVFQSFGTHQIRRIELDCMTDVHGGSSSNGGNPSLASTVHGSTTGSGTGHDGYMAFPSPWRRGPYGSLQKTIEPTRGLNSSDREFSNAILVSPHCVGAASGSGGNTSRGQRTPLGETVTPIESPVTALTSPGD</sequence>
<evidence type="ECO:0000313" key="8">
    <source>
        <dbReference type="Proteomes" id="UP001648503"/>
    </source>
</evidence>
<evidence type="ECO:0000256" key="2">
    <source>
        <dbReference type="ARBA" id="ARBA00022692"/>
    </source>
</evidence>
<feature type="transmembrane region" description="Helical" evidence="6">
    <location>
        <begin position="320"/>
        <end position="339"/>
    </location>
</feature>
<protein>
    <recommendedName>
        <fullName evidence="9">EamA domain-containing protein</fullName>
    </recommendedName>
</protein>
<feature type="compositionally biased region" description="Low complexity" evidence="5">
    <location>
        <begin position="694"/>
        <end position="714"/>
    </location>
</feature>
<evidence type="ECO:0008006" key="9">
    <source>
        <dbReference type="Google" id="ProtNLM"/>
    </source>
</evidence>
<name>A0ABQ8FRN6_9FUNG</name>
<dbReference type="SUPFAM" id="SSF103481">
    <property type="entry name" value="Multidrug resistance efflux transporter EmrE"/>
    <property type="match status" value="1"/>
</dbReference>
<keyword evidence="8" id="KW-1185">Reference proteome</keyword>
<feature type="compositionally biased region" description="Polar residues" evidence="5">
    <location>
        <begin position="665"/>
        <end position="677"/>
    </location>
</feature>
<evidence type="ECO:0000256" key="4">
    <source>
        <dbReference type="ARBA" id="ARBA00023136"/>
    </source>
</evidence>
<feature type="transmembrane region" description="Helical" evidence="6">
    <location>
        <begin position="422"/>
        <end position="442"/>
    </location>
</feature>
<keyword evidence="3 6" id="KW-1133">Transmembrane helix</keyword>
<feature type="region of interest" description="Disordered" evidence="5">
    <location>
        <begin position="665"/>
        <end position="724"/>
    </location>
</feature>
<evidence type="ECO:0000256" key="6">
    <source>
        <dbReference type="SAM" id="Phobius"/>
    </source>
</evidence>
<gene>
    <name evidence="7" type="ORF">BASA50_001549</name>
</gene>
<feature type="transmembrane region" description="Helical" evidence="6">
    <location>
        <begin position="385"/>
        <end position="402"/>
    </location>
</feature>
<feature type="transmembrane region" description="Helical" evidence="6">
    <location>
        <begin position="265"/>
        <end position="284"/>
    </location>
</feature>
<evidence type="ECO:0000256" key="3">
    <source>
        <dbReference type="ARBA" id="ARBA00022989"/>
    </source>
</evidence>
<dbReference type="PANTHER" id="PTHR12570">
    <property type="match status" value="1"/>
</dbReference>
<feature type="compositionally biased region" description="Polar residues" evidence="5">
    <location>
        <begin position="715"/>
        <end position="724"/>
    </location>
</feature>
<feature type="transmembrane region" description="Helical" evidence="6">
    <location>
        <begin position="480"/>
        <end position="500"/>
    </location>
</feature>
<feature type="transmembrane region" description="Helical" evidence="6">
    <location>
        <begin position="359"/>
        <end position="378"/>
    </location>
</feature>
<reference evidence="7 8" key="1">
    <citation type="submission" date="2021-02" db="EMBL/GenBank/DDBJ databases">
        <title>Variation within the Batrachochytrium salamandrivorans European outbreak.</title>
        <authorList>
            <person name="Kelly M."/>
            <person name="Pasmans F."/>
            <person name="Shea T.P."/>
            <person name="Munoz J.F."/>
            <person name="Carranza S."/>
            <person name="Cuomo C.A."/>
            <person name="Martel A."/>
        </authorList>
    </citation>
    <scope>NUCLEOTIDE SEQUENCE [LARGE SCALE GENOMIC DNA]</scope>
    <source>
        <strain evidence="7 8">AMFP18/2</strain>
    </source>
</reference>
<feature type="transmembrane region" description="Helical" evidence="6">
    <location>
        <begin position="454"/>
        <end position="474"/>
    </location>
</feature>
<feature type="region of interest" description="Disordered" evidence="5">
    <location>
        <begin position="838"/>
        <end position="873"/>
    </location>
</feature>
<evidence type="ECO:0000256" key="5">
    <source>
        <dbReference type="SAM" id="MobiDB-lite"/>
    </source>
</evidence>
<dbReference type="InterPro" id="IPR037185">
    <property type="entry name" value="EmrE-like"/>
</dbReference>
<evidence type="ECO:0000256" key="1">
    <source>
        <dbReference type="ARBA" id="ARBA00004141"/>
    </source>
</evidence>
<dbReference type="Proteomes" id="UP001648503">
    <property type="component" value="Unassembled WGS sequence"/>
</dbReference>
<comment type="subcellular location">
    <subcellularLocation>
        <location evidence="1">Membrane</location>
        <topology evidence="1">Multi-pass membrane protein</topology>
    </subcellularLocation>
</comment>
<feature type="compositionally biased region" description="Low complexity" evidence="5">
    <location>
        <begin position="764"/>
        <end position="783"/>
    </location>
</feature>
<keyword evidence="2 6" id="KW-0812">Transmembrane</keyword>
<accession>A0ABQ8FRN6</accession>
<feature type="region of interest" description="Disordered" evidence="5">
    <location>
        <begin position="764"/>
        <end position="793"/>
    </location>
</feature>
<dbReference type="EMBL" id="JAFCIX010000004">
    <property type="protein sequence ID" value="KAH6601511.1"/>
    <property type="molecule type" value="Genomic_DNA"/>
</dbReference>
<feature type="transmembrane region" description="Helical" evidence="6">
    <location>
        <begin position="290"/>
        <end position="311"/>
    </location>
</feature>
<proteinExistence type="predicted"/>
<keyword evidence="4 6" id="KW-0472">Membrane</keyword>
<dbReference type="InterPro" id="IPR008521">
    <property type="entry name" value="Mg_trans_NIPA"/>
</dbReference>
<dbReference type="PANTHER" id="PTHR12570:SF65">
    <property type="entry name" value="MAGNESIUM TRANSPORTER NIPA9-RELATED"/>
    <property type="match status" value="1"/>
</dbReference>
<comment type="caution">
    <text evidence="7">The sequence shown here is derived from an EMBL/GenBank/DDBJ whole genome shotgun (WGS) entry which is preliminary data.</text>
</comment>
<organism evidence="7 8">
    <name type="scientific">Batrachochytrium salamandrivorans</name>
    <dbReference type="NCBI Taxonomy" id="1357716"/>
    <lineage>
        <taxon>Eukaryota</taxon>
        <taxon>Fungi</taxon>
        <taxon>Fungi incertae sedis</taxon>
        <taxon>Chytridiomycota</taxon>
        <taxon>Chytridiomycota incertae sedis</taxon>
        <taxon>Chytridiomycetes</taxon>
        <taxon>Rhizophydiales</taxon>
        <taxon>Rhizophydiales incertae sedis</taxon>
        <taxon>Batrachochytrium</taxon>
    </lineage>
</organism>